<feature type="domain" description="Helicase ATP-binding" evidence="2">
    <location>
        <begin position="379"/>
        <end position="588"/>
    </location>
</feature>
<dbReference type="InterPro" id="IPR038718">
    <property type="entry name" value="SNF2-like_sf"/>
</dbReference>
<evidence type="ECO:0000259" key="2">
    <source>
        <dbReference type="PROSITE" id="PS51192"/>
    </source>
</evidence>
<evidence type="ECO:0000313" key="4">
    <source>
        <dbReference type="Proteomes" id="UP001162120"/>
    </source>
</evidence>
<sequence>MEHIKSNYELHDYDKKYFVKKNTRGDGDCAYNAFLDSMRTLHPDVKLPSNSKDLRKDLMVYIDNSNDTFKDKQTIIDRIESGIKHHGSGWAENEELEGLALMFGVCIAVWSEIQSLWIYIQHADIPFSLYALNGCKRIVYLINSSFIDRNHLSNNLNNIYSESNQNHGVHYDYLLPKNIFEDNVDDAGSDADSEVQVFVEGDNTNVEDNVDDVGSDADSEVQVFVEGDNTNVEDNVDDAGSDAGSDADSEVQVFVEDGEGDIDDNIDNGEEFAEESIDIEDTDDKTIHLTDLDLEEMEQFKKLTVEKRFENLKRKIAHFDTTQNYEDIQKMLHISSLVKPANKTNRLGEHGEYFVNTTMDYPVDGFTFTKNQKFLKKFMSINTSNAGILLFHGVGVGKTCSSILMAENFVNMFNKKVLVLLPSSLEGNYRKELFDVTKLNYETQSYDSCNGRKYLEMIPNWTKISKVEINKKIQKMINDEYSFYGYLKIVNLVENIRKKSKEKYGKDDAKRNMYIFSSVREVFSNRVIIIDEIHNIRLSNEKSMKKFPKELKFILRCSENVRLVLLSATPMFDHPDEISWIMDFLYMADKHYLSRETKIMFDDEGVITKDSIKRLKYFSKNYVSYMRGYNPETFPVRYLMESSKGINHPKTDMIDKTKIKPIDTSAYQFVFSNMVSQQNTIYQKNEKNISDTKKDIQNRIQLSNIVYPTQDDNVSMSKGRVGFLQNFKIMSEKPLKVAYSSETEFLDTKHLEKYSAKIHNIMENVKSADGLVLIYSKYLYSGLIPCAIALEHMGFAKYGNKNILSKNKQKGDSKGSYIIITADDSLSQNNNDELVKFNDESNKTGGTIRVALINEIAAEGVTFKNVREIHVLEPWYNMNKIEQIIGRGVRYFSHHALKKEERNVAIFLHVNMSNKNDMETIDYRRYRFAIKKQNKITQVENVLKENALDCVLNQHAPISMKMEISDSKGKKRTLLTQYDNVKCANDGKTKNKNLYSNPRMLLFDIIEVSKQVKYVLEQNSIYQFDIARIKTFYDNELLEQSLNHMCRIQMLITINTIKGYLIQNSTNYFFQQKAIADLKITVNDRKQSPRKYISNYVIGVNDKDIVGNADTNNMDNVDTPTATIDKYLEDTLKTMKSNMFSDNKSLIESILIDMIVDRIPPSIINQIPKIKNNQFKDSLKRSEYIIVKDGVVVAFYDMYNNYYKSAGTKNKCNLIINETYKSAVKKNVMKMDEENMLGFIEISTNKDKTLQEPKSKIKHMDNKKNSKKTFGSVCLSTSSITVQMLKDNIGEYESNLDLDKVKKEYLCLLYEYYLRRENRFMRTIEFNVLKN</sequence>
<name>A0A7M4CES0_9VIRU</name>
<dbReference type="Gene3D" id="3.90.70.80">
    <property type="match status" value="1"/>
</dbReference>
<dbReference type="Pfam" id="PF04851">
    <property type="entry name" value="ResIII"/>
    <property type="match status" value="1"/>
</dbReference>
<organism evidence="3 4">
    <name type="scientific">Pyramimonas orientalis virus 01B</name>
    <dbReference type="NCBI Taxonomy" id="3134525"/>
    <lineage>
        <taxon>Viruses</taxon>
        <taxon>Varidnaviria</taxon>
        <taxon>Bamfordvirae</taxon>
        <taxon>Nucleocytoviricota</taxon>
        <taxon>Megaviricetes</taxon>
        <taxon>Imitervirales</taxon>
        <taxon>Allomimiviridae</taxon>
        <taxon>Heliosvirus</taxon>
        <taxon>Heliosvirus raunefjordenense</taxon>
    </lineage>
</organism>
<dbReference type="SMART" id="SM00487">
    <property type="entry name" value="DEXDc"/>
    <property type="match status" value="1"/>
</dbReference>
<accession>A0A7M4CES0</accession>
<dbReference type="GO" id="GO:0005524">
    <property type="term" value="F:ATP binding"/>
    <property type="evidence" value="ECO:0007669"/>
    <property type="project" value="InterPro"/>
</dbReference>
<keyword evidence="1" id="KW-0378">Hydrolase</keyword>
<dbReference type="Gene3D" id="3.40.50.300">
    <property type="entry name" value="P-loop containing nucleotide triphosphate hydrolases"/>
    <property type="match status" value="1"/>
</dbReference>
<proteinExistence type="predicted"/>
<dbReference type="InterPro" id="IPR014001">
    <property type="entry name" value="Helicase_ATP-bd"/>
</dbReference>
<dbReference type="SUPFAM" id="SSF52540">
    <property type="entry name" value="P-loop containing nucleoside triphosphate hydrolases"/>
    <property type="match status" value="2"/>
</dbReference>
<dbReference type="EMBL" id="MT663534">
    <property type="protein sequence ID" value="QOI90178.1"/>
    <property type="molecule type" value="Genomic_DNA"/>
</dbReference>
<gene>
    <name evidence="3" type="ORF">HWQ62_00041</name>
</gene>
<dbReference type="PROSITE" id="PS51192">
    <property type="entry name" value="HELICASE_ATP_BIND_1"/>
    <property type="match status" value="1"/>
</dbReference>
<dbReference type="InterPro" id="IPR027417">
    <property type="entry name" value="P-loop_NTPase"/>
</dbReference>
<protein>
    <recommendedName>
        <fullName evidence="2">Helicase ATP-binding domain-containing protein</fullName>
    </recommendedName>
</protein>
<dbReference type="GO" id="GO:0016787">
    <property type="term" value="F:hydrolase activity"/>
    <property type="evidence" value="ECO:0007669"/>
    <property type="project" value="UniProtKB-KW"/>
</dbReference>
<dbReference type="GO" id="GO:0003677">
    <property type="term" value="F:DNA binding"/>
    <property type="evidence" value="ECO:0007669"/>
    <property type="project" value="InterPro"/>
</dbReference>
<dbReference type="Proteomes" id="UP001162120">
    <property type="component" value="Segment"/>
</dbReference>
<keyword evidence="4" id="KW-1185">Reference proteome</keyword>
<evidence type="ECO:0000313" key="3">
    <source>
        <dbReference type="EMBL" id="QOI90178.1"/>
    </source>
</evidence>
<evidence type="ECO:0000256" key="1">
    <source>
        <dbReference type="ARBA" id="ARBA00022801"/>
    </source>
</evidence>
<dbReference type="Gene3D" id="3.40.50.10810">
    <property type="entry name" value="Tandem AAA-ATPase domain"/>
    <property type="match status" value="1"/>
</dbReference>
<dbReference type="CDD" id="cd22744">
    <property type="entry name" value="OTU"/>
    <property type="match status" value="1"/>
</dbReference>
<reference evidence="3" key="1">
    <citation type="submission" date="2020-06" db="EMBL/GenBank/DDBJ databases">
        <title>Lateral gene transfer of anion-conducting channel rhodopsins between green algae and giant viruses.</title>
        <authorList>
            <person name="Rozenberg A."/>
            <person name="Oppermann J."/>
            <person name="Wietek J."/>
            <person name="Fernandez Lahore R.G."/>
            <person name="Sandaa R.-A."/>
            <person name="Bratbak G."/>
            <person name="Hegemann P."/>
            <person name="Beja O."/>
        </authorList>
    </citation>
    <scope>NUCLEOTIDE SEQUENCE</scope>
    <source>
        <strain evidence="3">01B</strain>
    </source>
</reference>
<dbReference type="InterPro" id="IPR006935">
    <property type="entry name" value="Helicase/UvrB_N"/>
</dbReference>